<name>A0ABU6SKB7_9FABA</name>
<dbReference type="Proteomes" id="UP001341840">
    <property type="component" value="Unassembled WGS sequence"/>
</dbReference>
<evidence type="ECO:0000313" key="3">
    <source>
        <dbReference type="Proteomes" id="UP001341840"/>
    </source>
</evidence>
<evidence type="ECO:0000313" key="2">
    <source>
        <dbReference type="EMBL" id="MED6136866.1"/>
    </source>
</evidence>
<proteinExistence type="predicted"/>
<gene>
    <name evidence="2" type="ORF">PIB30_059781</name>
</gene>
<reference evidence="2 3" key="1">
    <citation type="journal article" date="2023" name="Plants (Basel)">
        <title>Bridging the Gap: Combining Genomics and Transcriptomics Approaches to Understand Stylosanthes scabra, an Orphan Legume from the Brazilian Caatinga.</title>
        <authorList>
            <person name="Ferreira-Neto J.R.C."/>
            <person name="da Silva M.D."/>
            <person name="Binneck E."/>
            <person name="de Melo N.F."/>
            <person name="da Silva R.H."/>
            <person name="de Melo A.L.T.M."/>
            <person name="Pandolfi V."/>
            <person name="Bustamante F.O."/>
            <person name="Brasileiro-Vidal A.C."/>
            <person name="Benko-Iseppon A.M."/>
        </authorList>
    </citation>
    <scope>NUCLEOTIDE SEQUENCE [LARGE SCALE GENOMIC DNA]</scope>
    <source>
        <tissue evidence="2">Leaves</tissue>
    </source>
</reference>
<dbReference type="InterPro" id="IPR057743">
    <property type="entry name" value="Zfn_VAL1-3_N"/>
</dbReference>
<sequence length="232" mass="25252">MAAALNFNGGFNNNNTVTFYCFYCKSMTTSFRCGWPLSDGTLAKLCFQCGFLYESGTFCSTFHATIAGWKQCIVCRKHLHCECIVSAKDIFVMNTGGVCCIGCAKKYLLPAAEDSTEHKPVNDCPPLLAWSNPNNASQSMDHPSNAMVASANESNQMVICGAQMEEQTPVIIGGGSSSTAMNDNALLSSENNNLGKQPNTTGCCLFVSPQTGLIRFLNYYQMKEQQYLKDLG</sequence>
<dbReference type="EMBL" id="JASCZI010060934">
    <property type="protein sequence ID" value="MED6136866.1"/>
    <property type="molecule type" value="Genomic_DNA"/>
</dbReference>
<keyword evidence="3" id="KW-1185">Reference proteome</keyword>
<feature type="domain" description="VAL1-3 N-terminal zinc finger" evidence="1">
    <location>
        <begin position="61"/>
        <end position="107"/>
    </location>
</feature>
<dbReference type="PANTHER" id="PTHR46245">
    <property type="entry name" value="B3 DOMAIN-CONTAINING PROTEIN OS07G0563300"/>
    <property type="match status" value="1"/>
</dbReference>
<comment type="caution">
    <text evidence="2">The sequence shown here is derived from an EMBL/GenBank/DDBJ whole genome shotgun (WGS) entry which is preliminary data.</text>
</comment>
<accession>A0ABU6SKB7</accession>
<organism evidence="2 3">
    <name type="scientific">Stylosanthes scabra</name>
    <dbReference type="NCBI Taxonomy" id="79078"/>
    <lineage>
        <taxon>Eukaryota</taxon>
        <taxon>Viridiplantae</taxon>
        <taxon>Streptophyta</taxon>
        <taxon>Embryophyta</taxon>
        <taxon>Tracheophyta</taxon>
        <taxon>Spermatophyta</taxon>
        <taxon>Magnoliopsida</taxon>
        <taxon>eudicotyledons</taxon>
        <taxon>Gunneridae</taxon>
        <taxon>Pentapetalae</taxon>
        <taxon>rosids</taxon>
        <taxon>fabids</taxon>
        <taxon>Fabales</taxon>
        <taxon>Fabaceae</taxon>
        <taxon>Papilionoideae</taxon>
        <taxon>50 kb inversion clade</taxon>
        <taxon>dalbergioids sensu lato</taxon>
        <taxon>Dalbergieae</taxon>
        <taxon>Pterocarpus clade</taxon>
        <taxon>Stylosanthes</taxon>
    </lineage>
</organism>
<dbReference type="Pfam" id="PF25813">
    <property type="entry name" value="zf_VAL1_N"/>
    <property type="match status" value="1"/>
</dbReference>
<evidence type="ECO:0000259" key="1">
    <source>
        <dbReference type="Pfam" id="PF25813"/>
    </source>
</evidence>
<protein>
    <recommendedName>
        <fullName evidence="1">VAL1-3 N-terminal zinc finger domain-containing protein</fullName>
    </recommendedName>
</protein>